<keyword evidence="1" id="KW-0472">Membrane</keyword>
<protein>
    <recommendedName>
        <fullName evidence="4">SPW repeat-containing protein</fullName>
    </recommendedName>
</protein>
<evidence type="ECO:0000256" key="1">
    <source>
        <dbReference type="SAM" id="Phobius"/>
    </source>
</evidence>
<reference evidence="2 3" key="1">
    <citation type="journal article" date="2019" name="Int. J. Syst. Evol. Microbiol.">
        <title>The Global Catalogue of Microorganisms (GCM) 10K type strain sequencing project: providing services to taxonomists for standard genome sequencing and annotation.</title>
        <authorList>
            <consortium name="The Broad Institute Genomics Platform"/>
            <consortium name="The Broad Institute Genome Sequencing Center for Infectious Disease"/>
            <person name="Wu L."/>
            <person name="Ma J."/>
        </authorList>
    </citation>
    <scope>NUCLEOTIDE SEQUENCE [LARGE SCALE GENOMIC DNA]</scope>
    <source>
        <strain evidence="2 3">NBRC 111368</strain>
    </source>
</reference>
<dbReference type="Proteomes" id="UP001596328">
    <property type="component" value="Unassembled WGS sequence"/>
</dbReference>
<keyword evidence="3" id="KW-1185">Reference proteome</keyword>
<feature type="transmembrane region" description="Helical" evidence="1">
    <location>
        <begin position="20"/>
        <end position="39"/>
    </location>
</feature>
<evidence type="ECO:0008006" key="4">
    <source>
        <dbReference type="Google" id="ProtNLM"/>
    </source>
</evidence>
<organism evidence="2 3">
    <name type="scientific">Halobium palmae</name>
    <dbReference type="NCBI Taxonomy" id="1776492"/>
    <lineage>
        <taxon>Archaea</taxon>
        <taxon>Methanobacteriati</taxon>
        <taxon>Methanobacteriota</taxon>
        <taxon>Stenosarchaea group</taxon>
        <taxon>Halobacteria</taxon>
        <taxon>Halobacteriales</taxon>
        <taxon>Haloferacaceae</taxon>
        <taxon>Halobium</taxon>
    </lineage>
</organism>
<comment type="caution">
    <text evidence="2">The sequence shown here is derived from an EMBL/GenBank/DDBJ whole genome shotgun (WGS) entry which is preliminary data.</text>
</comment>
<accession>A0ABD5S0S5</accession>
<gene>
    <name evidence="2" type="ORF">ACFQE1_10285</name>
</gene>
<proteinExistence type="predicted"/>
<dbReference type="AlphaFoldDB" id="A0ABD5S0S5"/>
<name>A0ABD5S0S5_9EURY</name>
<dbReference type="EMBL" id="JBHSWU010000270">
    <property type="protein sequence ID" value="MFC6724753.1"/>
    <property type="molecule type" value="Genomic_DNA"/>
</dbReference>
<sequence length="135" mass="13814">MNRAQRRFLLGPAPTERRTFGFGLLTLCFGGFLLFALWLENETNGLVGGLTLVAGAVVLLLAWAAADGRIDVAIGPHLLAGVGTATVGVGLGLAFASSGPDSPPLVGLAAVLALQHVVRGAWIARTRAGFSGPEP</sequence>
<keyword evidence="1" id="KW-0812">Transmembrane</keyword>
<feature type="transmembrane region" description="Helical" evidence="1">
    <location>
        <begin position="45"/>
        <end position="66"/>
    </location>
</feature>
<feature type="transmembrane region" description="Helical" evidence="1">
    <location>
        <begin position="105"/>
        <end position="124"/>
    </location>
</feature>
<feature type="transmembrane region" description="Helical" evidence="1">
    <location>
        <begin position="78"/>
        <end position="99"/>
    </location>
</feature>
<keyword evidence="1" id="KW-1133">Transmembrane helix</keyword>
<evidence type="ECO:0000313" key="3">
    <source>
        <dbReference type="Proteomes" id="UP001596328"/>
    </source>
</evidence>
<evidence type="ECO:0000313" key="2">
    <source>
        <dbReference type="EMBL" id="MFC6724753.1"/>
    </source>
</evidence>